<protein>
    <submittedName>
        <fullName evidence="1">Uncharacterized protein</fullName>
    </submittedName>
</protein>
<evidence type="ECO:0000313" key="1">
    <source>
        <dbReference type="EMBL" id="BCX49415.1"/>
    </source>
</evidence>
<organism evidence="1 2">
    <name type="scientific">Haloferula helveola</name>
    <dbReference type="NCBI Taxonomy" id="490095"/>
    <lineage>
        <taxon>Bacteria</taxon>
        <taxon>Pseudomonadati</taxon>
        <taxon>Verrucomicrobiota</taxon>
        <taxon>Verrucomicrobiia</taxon>
        <taxon>Verrucomicrobiales</taxon>
        <taxon>Verrucomicrobiaceae</taxon>
        <taxon>Haloferula</taxon>
    </lineage>
</organism>
<reference evidence="1 2" key="1">
    <citation type="submission" date="2021-06" db="EMBL/GenBank/DDBJ databases">
        <title>Complete genome of Haloferula helveola possessing various polysaccharide degrading enzymes.</title>
        <authorList>
            <person name="Takami H."/>
            <person name="Huang C."/>
            <person name="Hamasaki K."/>
        </authorList>
    </citation>
    <scope>NUCLEOTIDE SEQUENCE [LARGE SCALE GENOMIC DNA]</scope>
    <source>
        <strain evidence="1 2">CN-1</strain>
    </source>
</reference>
<gene>
    <name evidence="1" type="ORF">HAHE_33230</name>
</gene>
<accession>A0ABM7RGJ7</accession>
<dbReference type="EMBL" id="AP024702">
    <property type="protein sequence ID" value="BCX49415.1"/>
    <property type="molecule type" value="Genomic_DNA"/>
</dbReference>
<dbReference type="RefSeq" id="WP_338686005.1">
    <property type="nucleotide sequence ID" value="NZ_AP024702.1"/>
</dbReference>
<dbReference type="NCBIfam" id="NF041881">
    <property type="entry name" value="PTPDL_fam"/>
    <property type="match status" value="1"/>
</dbReference>
<evidence type="ECO:0000313" key="2">
    <source>
        <dbReference type="Proteomes" id="UP001374893"/>
    </source>
</evidence>
<sequence length="347" mass="38905">MKPSLLAIAPFALSIGLADTIRLKDGTEFEGFVISEEGGEYLVAVQVTKTIRDQRKIPKADVLEVIAEKKDELAYEKIKDLVPTPDLLELEDYDKRIEAVEGFIGEYGSSPMAKKASEMLKTLDEEREVIREGGVKFEDKMIPGDERDEKAYTLDAEIAASKVEKLASLGQKTQALRAWEELQSGFPTSRAYLDTIPLAIKLMQSLQTSVESQLATLDERLKKRADGIARIPEKDRARSQQAIDEASAAYERRVAQEKEAGIKWLSLDPFHKEPLNATQTRLRQEIQRLERLDTAQVPDGDNVWAESWETLSGSPTMDEARKAVSNARSARLPEPYLKKLEAKMPSN</sequence>
<keyword evidence="2" id="KW-1185">Reference proteome</keyword>
<dbReference type="Proteomes" id="UP001374893">
    <property type="component" value="Chromosome"/>
</dbReference>
<proteinExistence type="predicted"/>
<name>A0ABM7RGJ7_9BACT</name>